<dbReference type="Gene3D" id="3.10.310.30">
    <property type="match status" value="1"/>
</dbReference>
<dbReference type="RefSeq" id="WP_078929756.1">
    <property type="nucleotide sequence ID" value="NZ_FUXC01000001.1"/>
</dbReference>
<dbReference type="OrthoDB" id="9803668at2"/>
<dbReference type="PANTHER" id="PTHR47618">
    <property type="entry name" value="BIFUNCTIONAL OLIGORIBONUCLEASE AND PAP PHOSPHATASE NRNA"/>
    <property type="match status" value="1"/>
</dbReference>
<organism evidence="3 4">
    <name type="scientific">Treponema berlinense</name>
    <dbReference type="NCBI Taxonomy" id="225004"/>
    <lineage>
        <taxon>Bacteria</taxon>
        <taxon>Pseudomonadati</taxon>
        <taxon>Spirochaetota</taxon>
        <taxon>Spirochaetia</taxon>
        <taxon>Spirochaetales</taxon>
        <taxon>Treponemataceae</taxon>
        <taxon>Treponema</taxon>
    </lineage>
</organism>
<proteinExistence type="predicted"/>
<reference evidence="3 4" key="1">
    <citation type="submission" date="2017-02" db="EMBL/GenBank/DDBJ databases">
        <authorList>
            <person name="Peterson S.W."/>
        </authorList>
    </citation>
    <scope>NUCLEOTIDE SEQUENCE [LARGE SCALE GENOMIC DNA]</scope>
    <source>
        <strain evidence="3 4">ATCC BAA-909</strain>
    </source>
</reference>
<dbReference type="InterPro" id="IPR038763">
    <property type="entry name" value="DHH_sf"/>
</dbReference>
<evidence type="ECO:0000313" key="4">
    <source>
        <dbReference type="Proteomes" id="UP000190395"/>
    </source>
</evidence>
<dbReference type="SUPFAM" id="SSF64182">
    <property type="entry name" value="DHH phosphoesterases"/>
    <property type="match status" value="1"/>
</dbReference>
<dbReference type="InterPro" id="IPR001667">
    <property type="entry name" value="DDH_dom"/>
</dbReference>
<dbReference type="InterPro" id="IPR003156">
    <property type="entry name" value="DHHA1_dom"/>
</dbReference>
<gene>
    <name evidence="3" type="ORF">SAMN02745152_00088</name>
</gene>
<dbReference type="STRING" id="225004.SAMN02745152_00088"/>
<dbReference type="InterPro" id="IPR051319">
    <property type="entry name" value="Oligoribo/pAp-PDE_c-di-AMP_PDE"/>
</dbReference>
<feature type="domain" description="DHHA1" evidence="2">
    <location>
        <begin position="240"/>
        <end position="322"/>
    </location>
</feature>
<accession>A0A1T4KC41</accession>
<evidence type="ECO:0000259" key="2">
    <source>
        <dbReference type="Pfam" id="PF02272"/>
    </source>
</evidence>
<dbReference type="Pfam" id="PF01368">
    <property type="entry name" value="DHH"/>
    <property type="match status" value="1"/>
</dbReference>
<dbReference type="Proteomes" id="UP000190395">
    <property type="component" value="Unassembled WGS sequence"/>
</dbReference>
<keyword evidence="4" id="KW-1185">Reference proteome</keyword>
<name>A0A1T4KC41_9SPIR</name>
<feature type="domain" description="DDH" evidence="1">
    <location>
        <begin position="23"/>
        <end position="159"/>
    </location>
</feature>
<dbReference type="AlphaFoldDB" id="A0A1T4KC41"/>
<evidence type="ECO:0000313" key="3">
    <source>
        <dbReference type="EMBL" id="SJZ40018.1"/>
    </source>
</evidence>
<evidence type="ECO:0000259" key="1">
    <source>
        <dbReference type="Pfam" id="PF01368"/>
    </source>
</evidence>
<dbReference type="Gene3D" id="3.90.1640.10">
    <property type="entry name" value="inorganic pyrophosphatase (n-terminal core)"/>
    <property type="match status" value="1"/>
</dbReference>
<protein>
    <submittedName>
        <fullName evidence="3">Phosphoesterase RecJ domain-containing protein</fullName>
    </submittedName>
</protein>
<dbReference type="Pfam" id="PF02272">
    <property type="entry name" value="DHHA1"/>
    <property type="match status" value="1"/>
</dbReference>
<dbReference type="PANTHER" id="PTHR47618:SF1">
    <property type="entry name" value="BIFUNCTIONAL OLIGORIBONUCLEASE AND PAP PHOSPHATASE NRNA"/>
    <property type="match status" value="1"/>
</dbReference>
<dbReference type="EMBL" id="FUXC01000001">
    <property type="protein sequence ID" value="SJZ40018.1"/>
    <property type="molecule type" value="Genomic_DNA"/>
</dbReference>
<dbReference type="GO" id="GO:0003676">
    <property type="term" value="F:nucleic acid binding"/>
    <property type="evidence" value="ECO:0007669"/>
    <property type="project" value="InterPro"/>
</dbReference>
<sequence length="326" mass="36080">MKIITDKQIDSFKSFLKSHNFFFIIGHKEPDGDCIYSCLAMACILKKLNLEYQLLSAGPFKRNEIASKAQFFTDTPQFLTEPERKETGLIILDCSELKRLGDIDGDLTGLDTFIIDHHLTADVSDNCIIDSSSPAACCLVQQIYEKVIGPVDSEVANYLFMGQSTDTGYFKFLNSDSTEVFLQTARLVQAGVNPRKVYDQITGGRPYSTRKLLGVLLGRTERVCNDKLAITYETLEDTKKYGQEGRDSDALYSLLLATTGIEAVAFLRQDTEFSCTGGLRSRDDCDVSAIASHFGGGGHKNAAGFSIQGKLENLIPEIKKEFAKIL</sequence>
<dbReference type="GeneID" id="303366368"/>